<dbReference type="Gene3D" id="3.40.50.850">
    <property type="entry name" value="Isochorismatase-like"/>
    <property type="match status" value="1"/>
</dbReference>
<keyword evidence="1" id="KW-0378">Hydrolase</keyword>
<dbReference type="RefSeq" id="WP_016655610.1">
    <property type="nucleotide sequence ID" value="NZ_KE340352.1"/>
</dbReference>
<name>S3NBS7_9GAMM</name>
<evidence type="ECO:0000259" key="2">
    <source>
        <dbReference type="Pfam" id="PF00857"/>
    </source>
</evidence>
<dbReference type="Proteomes" id="UP000014568">
    <property type="component" value="Unassembled WGS sequence"/>
</dbReference>
<organism evidence="3 4">
    <name type="scientific">Acinetobacter rudis CIP 110305</name>
    <dbReference type="NCBI Taxonomy" id="421052"/>
    <lineage>
        <taxon>Bacteria</taxon>
        <taxon>Pseudomonadati</taxon>
        <taxon>Pseudomonadota</taxon>
        <taxon>Gammaproteobacteria</taxon>
        <taxon>Moraxellales</taxon>
        <taxon>Moraxellaceae</taxon>
        <taxon>Acinetobacter</taxon>
    </lineage>
</organism>
<dbReference type="EMBL" id="ATGI01000010">
    <property type="protein sequence ID" value="EPF75973.1"/>
    <property type="molecule type" value="Genomic_DNA"/>
</dbReference>
<accession>S3NBS7</accession>
<dbReference type="PANTHER" id="PTHR43540:SF1">
    <property type="entry name" value="ISOCHORISMATASE HYDROLASE"/>
    <property type="match status" value="1"/>
</dbReference>
<protein>
    <recommendedName>
        <fullName evidence="2">Isochorismatase-like domain-containing protein</fullName>
    </recommendedName>
</protein>
<dbReference type="PATRIC" id="fig|421052.3.peg.1175"/>
<dbReference type="OrthoDB" id="1157330at2"/>
<comment type="caution">
    <text evidence="3">The sequence shown here is derived from an EMBL/GenBank/DDBJ whole genome shotgun (WGS) entry which is preliminary data.</text>
</comment>
<dbReference type="InterPro" id="IPR050272">
    <property type="entry name" value="Isochorismatase-like_hydrls"/>
</dbReference>
<evidence type="ECO:0000256" key="1">
    <source>
        <dbReference type="ARBA" id="ARBA00022801"/>
    </source>
</evidence>
<dbReference type="InterPro" id="IPR000868">
    <property type="entry name" value="Isochorismatase-like_dom"/>
</dbReference>
<evidence type="ECO:0000313" key="4">
    <source>
        <dbReference type="Proteomes" id="UP000014568"/>
    </source>
</evidence>
<proteinExistence type="predicted"/>
<feature type="domain" description="Isochorismatase-like" evidence="2">
    <location>
        <begin position="4"/>
        <end position="154"/>
    </location>
</feature>
<dbReference type="eggNOG" id="COG1335">
    <property type="taxonomic scope" value="Bacteria"/>
</dbReference>
<dbReference type="STRING" id="632955.GCA_000829675_02003"/>
<dbReference type="GO" id="GO:0016787">
    <property type="term" value="F:hydrolase activity"/>
    <property type="evidence" value="ECO:0007669"/>
    <property type="project" value="UniProtKB-KW"/>
</dbReference>
<dbReference type="Pfam" id="PF00857">
    <property type="entry name" value="Isochorismatase"/>
    <property type="match status" value="1"/>
</dbReference>
<dbReference type="PANTHER" id="PTHR43540">
    <property type="entry name" value="PEROXYUREIDOACRYLATE/UREIDOACRYLATE AMIDOHYDROLASE-RELATED"/>
    <property type="match status" value="1"/>
</dbReference>
<dbReference type="CDD" id="cd01014">
    <property type="entry name" value="nicotinamidase_related"/>
    <property type="match status" value="1"/>
</dbReference>
<reference evidence="3 4" key="1">
    <citation type="submission" date="2013-06" db="EMBL/GenBank/DDBJ databases">
        <title>The Genome Sequence of Acinetobacter rudis CIP 110305.</title>
        <authorList>
            <consortium name="The Broad Institute Genome Sequencing Platform"/>
            <consortium name="The Broad Institute Genome Sequencing Center for Infectious Disease"/>
            <person name="Cerqueira G."/>
            <person name="Feldgarden M."/>
            <person name="Courvalin P."/>
            <person name="Perichon B."/>
            <person name="Grillot-Courvalin C."/>
            <person name="Clermont D."/>
            <person name="Rocha E."/>
            <person name="Yoon E.-J."/>
            <person name="Nemec A."/>
            <person name="Young S.K."/>
            <person name="Zeng Q."/>
            <person name="Gargeya S."/>
            <person name="Fitzgerald M."/>
            <person name="Abouelleil A."/>
            <person name="Alvarado L."/>
            <person name="Berlin A.M."/>
            <person name="Chapman S.B."/>
            <person name="Dewar J."/>
            <person name="Goldberg J."/>
            <person name="Griggs A."/>
            <person name="Gujja S."/>
            <person name="Hansen M."/>
            <person name="Howarth C."/>
            <person name="Imamovic A."/>
            <person name="Larimer J."/>
            <person name="McCowan C."/>
            <person name="Murphy C."/>
            <person name="Pearson M."/>
            <person name="Priest M."/>
            <person name="Roberts A."/>
            <person name="Saif S."/>
            <person name="Shea T."/>
            <person name="Sykes S."/>
            <person name="Wortman J."/>
            <person name="Nusbaum C."/>
            <person name="Birren B."/>
        </authorList>
    </citation>
    <scope>NUCLEOTIDE SEQUENCE [LARGE SCALE GENOMIC DNA]</scope>
    <source>
        <strain evidence="3 4">CIP 110305</strain>
    </source>
</reference>
<evidence type="ECO:0000313" key="3">
    <source>
        <dbReference type="EMBL" id="EPF75973.1"/>
    </source>
</evidence>
<dbReference type="AlphaFoldDB" id="S3NBS7"/>
<dbReference type="SUPFAM" id="SSF52499">
    <property type="entry name" value="Isochorismatase-like hydrolases"/>
    <property type="match status" value="1"/>
</dbReference>
<gene>
    <name evidence="3" type="ORF">F945_01195</name>
</gene>
<keyword evidence="4" id="KW-1185">Reference proteome</keyword>
<dbReference type="InterPro" id="IPR036380">
    <property type="entry name" value="Isochorismatase-like_sf"/>
</dbReference>
<dbReference type="HOGENOM" id="CLU_068979_5_1_6"/>
<sequence length="187" mass="21000">MKKTALLVIDVQNDYFANGKMELHHPEDALNNINRLEQHFIQAKQPIIYIQHIFKDPDAAFFVQDTDGVKLHADLKIDEDSTIIIKHFPNSFFQTTLQQHLKQMGVSQLLITGMMTHMCVDATTRAALELGYETVVVSDATATKSLQFAEHAVDAQTVQYTLLAALQMISELSLTQDVLNTIDLSTV</sequence>